<geneLocation type="plasmid" evidence="3">
    <name>pyee5</name>
</geneLocation>
<dbReference type="EMBL" id="CP031083">
    <property type="protein sequence ID" value="AYF04154.1"/>
    <property type="molecule type" value="Genomic_DNA"/>
</dbReference>
<keyword evidence="2" id="KW-0614">Plasmid</keyword>
<feature type="compositionally biased region" description="Basic and acidic residues" evidence="1">
    <location>
        <begin position="55"/>
        <end position="68"/>
    </location>
</feature>
<protein>
    <submittedName>
        <fullName evidence="2">Plasmid mobilization relaxosome protein MobC</fullName>
    </submittedName>
</protein>
<organism evidence="2 3">
    <name type="scientific">Paracoccus yeei</name>
    <dbReference type="NCBI Taxonomy" id="147645"/>
    <lineage>
        <taxon>Bacteria</taxon>
        <taxon>Pseudomonadati</taxon>
        <taxon>Pseudomonadota</taxon>
        <taxon>Alphaproteobacteria</taxon>
        <taxon>Rhodobacterales</taxon>
        <taxon>Paracoccaceae</taxon>
        <taxon>Paracoccus</taxon>
    </lineage>
</organism>
<sequence>MFTSCLVAWRKTVCGRRKVTVTTLSSEQKADAIRRLTRGGDVARTAEAPVSAAEAEGRPRQARVRESDATTTGGKAVAVRLSAGEVAALDALQARIGATSRSDVLRALVRSSVGMLELPPEEAAQLAEIKAELHKIGVNVNQIALAANRGRIDMARQEWAAINELRQALPRLRTWLNGVVDEQRRRGIRLFRAFVEAERG</sequence>
<dbReference type="Proteomes" id="UP000272010">
    <property type="component" value="Plasmid pYEE5"/>
</dbReference>
<gene>
    <name evidence="2" type="ORF">PY32053_04663</name>
</gene>
<proteinExistence type="predicted"/>
<evidence type="ECO:0000313" key="2">
    <source>
        <dbReference type="EMBL" id="AYF04154.1"/>
    </source>
</evidence>
<feature type="region of interest" description="Disordered" evidence="1">
    <location>
        <begin position="46"/>
        <end position="69"/>
    </location>
</feature>
<evidence type="ECO:0000313" key="3">
    <source>
        <dbReference type="Proteomes" id="UP000272010"/>
    </source>
</evidence>
<reference evidence="3" key="1">
    <citation type="submission" date="2018-07" db="EMBL/GenBank/DDBJ databases">
        <title>Genome Structure of the Opportunistic Pathogen Paracoccus yeei (Alphaproteobacteria) and Identification of Putative Virulence Factors.</title>
        <authorList>
            <person name="Lasek R."/>
            <person name="Szuplewska M."/>
            <person name="Mitura M."/>
            <person name="Decewicz P."/>
            <person name="Chmielowska C."/>
            <person name="Pawlot A."/>
            <person name="Sentkowska D."/>
            <person name="Czarnecki J."/>
            <person name="Bartosik D."/>
        </authorList>
    </citation>
    <scope>NUCLEOTIDE SEQUENCE [LARGE SCALE GENOMIC DNA]</scope>
    <source>
        <strain evidence="3">CCUG 32053</strain>
        <plasmid evidence="3">pyee5</plasmid>
    </source>
</reference>
<evidence type="ECO:0000256" key="1">
    <source>
        <dbReference type="SAM" id="MobiDB-lite"/>
    </source>
</evidence>
<name>A0A386UU23_9RHOB</name>
<dbReference type="AlphaFoldDB" id="A0A386UU23"/>
<accession>A0A386UU23</accession>